<keyword evidence="3" id="KW-1185">Reference proteome</keyword>
<gene>
    <name evidence="2" type="ORF">ACFQ5G_12625</name>
</gene>
<evidence type="ECO:0000313" key="3">
    <source>
        <dbReference type="Proteomes" id="UP001597183"/>
    </source>
</evidence>
<protein>
    <recommendedName>
        <fullName evidence="4">Lsr2 protein</fullName>
    </recommendedName>
</protein>
<sequence length="114" mass="12296">MTTHMVAAPYVTLRVLDDNGQPVLRGFHEGALVPASVNDEDLARHLRKGMITEARLEPVATESEEPPAPSKPNGGDSRAKWADYARSKGAPDSELAAPEDGGLTRDQLRDKYGS</sequence>
<organism evidence="2 3">
    <name type="scientific">Actinoplanes sichuanensis</name>
    <dbReference type="NCBI Taxonomy" id="512349"/>
    <lineage>
        <taxon>Bacteria</taxon>
        <taxon>Bacillati</taxon>
        <taxon>Actinomycetota</taxon>
        <taxon>Actinomycetes</taxon>
        <taxon>Micromonosporales</taxon>
        <taxon>Micromonosporaceae</taxon>
        <taxon>Actinoplanes</taxon>
    </lineage>
</organism>
<accession>A0ABW4A673</accession>
<reference evidence="3" key="1">
    <citation type="journal article" date="2019" name="Int. J. Syst. Evol. Microbiol.">
        <title>The Global Catalogue of Microorganisms (GCM) 10K type strain sequencing project: providing services to taxonomists for standard genome sequencing and annotation.</title>
        <authorList>
            <consortium name="The Broad Institute Genomics Platform"/>
            <consortium name="The Broad Institute Genome Sequencing Center for Infectious Disease"/>
            <person name="Wu L."/>
            <person name="Ma J."/>
        </authorList>
    </citation>
    <scope>NUCLEOTIDE SEQUENCE [LARGE SCALE GENOMIC DNA]</scope>
    <source>
        <strain evidence="3">CCM 7526</strain>
    </source>
</reference>
<comment type="caution">
    <text evidence="2">The sequence shown here is derived from an EMBL/GenBank/DDBJ whole genome shotgun (WGS) entry which is preliminary data.</text>
</comment>
<feature type="compositionally biased region" description="Basic and acidic residues" evidence="1">
    <location>
        <begin position="77"/>
        <end position="91"/>
    </location>
</feature>
<dbReference type="RefSeq" id="WP_317786527.1">
    <property type="nucleotide sequence ID" value="NZ_AP028461.1"/>
</dbReference>
<dbReference type="EMBL" id="JBHTMK010000016">
    <property type="protein sequence ID" value="MFD1366191.1"/>
    <property type="molecule type" value="Genomic_DNA"/>
</dbReference>
<feature type="region of interest" description="Disordered" evidence="1">
    <location>
        <begin position="54"/>
        <end position="114"/>
    </location>
</feature>
<feature type="compositionally biased region" description="Basic and acidic residues" evidence="1">
    <location>
        <begin position="102"/>
        <end position="114"/>
    </location>
</feature>
<name>A0ABW4A673_9ACTN</name>
<evidence type="ECO:0000313" key="2">
    <source>
        <dbReference type="EMBL" id="MFD1366191.1"/>
    </source>
</evidence>
<evidence type="ECO:0008006" key="4">
    <source>
        <dbReference type="Google" id="ProtNLM"/>
    </source>
</evidence>
<dbReference type="Proteomes" id="UP001597183">
    <property type="component" value="Unassembled WGS sequence"/>
</dbReference>
<evidence type="ECO:0000256" key="1">
    <source>
        <dbReference type="SAM" id="MobiDB-lite"/>
    </source>
</evidence>
<proteinExistence type="predicted"/>